<evidence type="ECO:0000313" key="2">
    <source>
        <dbReference type="Proteomes" id="UP001148737"/>
    </source>
</evidence>
<keyword evidence="2" id="KW-1185">Reference proteome</keyword>
<accession>A0ACC1QZD3</accession>
<comment type="caution">
    <text evidence="1">The sequence shown here is derived from an EMBL/GenBank/DDBJ whole genome shotgun (WGS) entry which is preliminary data.</text>
</comment>
<name>A0ACC1QZD3_9HYPO</name>
<reference evidence="1" key="1">
    <citation type="submission" date="2022-07" db="EMBL/GenBank/DDBJ databases">
        <title>Genome Sequence of Lecanicillium saksenae.</title>
        <authorList>
            <person name="Buettner E."/>
        </authorList>
    </citation>
    <scope>NUCLEOTIDE SEQUENCE</scope>
    <source>
        <strain evidence="1">VT-O1</strain>
    </source>
</reference>
<organism evidence="1 2">
    <name type="scientific">Lecanicillium saksenae</name>
    <dbReference type="NCBI Taxonomy" id="468837"/>
    <lineage>
        <taxon>Eukaryota</taxon>
        <taxon>Fungi</taxon>
        <taxon>Dikarya</taxon>
        <taxon>Ascomycota</taxon>
        <taxon>Pezizomycotina</taxon>
        <taxon>Sordariomycetes</taxon>
        <taxon>Hypocreomycetidae</taxon>
        <taxon>Hypocreales</taxon>
        <taxon>Cordycipitaceae</taxon>
        <taxon>Lecanicillium</taxon>
    </lineage>
</organism>
<evidence type="ECO:0000313" key="1">
    <source>
        <dbReference type="EMBL" id="KAJ3495309.1"/>
    </source>
</evidence>
<sequence length="479" mass="51521">MDATIVATMLLDITNDLGGFQKSQWVILSYTLLDGVETGLAVFLARLSDIVGRQLVICTSLFIFLAGSMACGASTTMNQLIGFRALQGSGAAGLYATSLVVYLEMAPPRLILLMFAVLGSIVALAGVIGPIVGGLLATRVGWRYAFWINGPCCASALVLLLLFWREDMAHKKARAQLGIRNLDVPGAILIIAAVTLPIFAISQASIGVYAWSSPTTISILCLSAGMCVCLAVWQQQMPRRPCFSGILSQLPWEILTNRVLLAALIDTVLASHVFAVAVFHIPIRAQVIGLYDALQSALLLLPLLGSSAVGAACSGLVSYRKNLTFWALCLACVLMMISSVLLSRLSETKPSFAAQRGYEVILGFAVAQGVVAQMRISGASIGVAISFILLHTRLTSELRDLLTPEQLRDLYRSPLSTSSFTLPQLIIAQHAYVTAFSDIMRVSIGVSGACLLVSLFVWQKRPVQIQEKLQAMEHYLGAR</sequence>
<dbReference type="Proteomes" id="UP001148737">
    <property type="component" value="Unassembled WGS sequence"/>
</dbReference>
<proteinExistence type="predicted"/>
<protein>
    <submittedName>
        <fullName evidence="1">Uncharacterized protein</fullName>
    </submittedName>
</protein>
<gene>
    <name evidence="1" type="ORF">NLG97_g3487</name>
</gene>
<dbReference type="EMBL" id="JANAKD010000294">
    <property type="protein sequence ID" value="KAJ3495309.1"/>
    <property type="molecule type" value="Genomic_DNA"/>
</dbReference>